<evidence type="ECO:0000259" key="3">
    <source>
        <dbReference type="Pfam" id="PF00171"/>
    </source>
</evidence>
<keyword evidence="2" id="KW-0560">Oxidoreductase</keyword>
<dbReference type="Gene3D" id="3.40.605.10">
    <property type="entry name" value="Aldehyde Dehydrogenase, Chain A, domain 1"/>
    <property type="match status" value="1"/>
</dbReference>
<comment type="similarity">
    <text evidence="1">Belongs to the aldehyde dehydrogenase family.</text>
</comment>
<dbReference type="AlphaFoldDB" id="A0A1I5HE48"/>
<dbReference type="InterPro" id="IPR051020">
    <property type="entry name" value="ALDH-related_metabolic_enz"/>
</dbReference>
<evidence type="ECO:0000256" key="1">
    <source>
        <dbReference type="ARBA" id="ARBA00009986"/>
    </source>
</evidence>
<dbReference type="PANTHER" id="PTHR42991:SF1">
    <property type="entry name" value="ALDEHYDE DEHYDROGENASE"/>
    <property type="match status" value="1"/>
</dbReference>
<proteinExistence type="inferred from homology"/>
<protein>
    <submittedName>
        <fullName evidence="4">Succinate semialdehyde dehydrogenase</fullName>
    </submittedName>
</protein>
<evidence type="ECO:0000313" key="5">
    <source>
        <dbReference type="Proteomes" id="UP000199614"/>
    </source>
</evidence>
<keyword evidence="5" id="KW-1185">Reference proteome</keyword>
<dbReference type="Gene3D" id="3.40.309.10">
    <property type="entry name" value="Aldehyde Dehydrogenase, Chain A, domain 2"/>
    <property type="match status" value="1"/>
</dbReference>
<reference evidence="4 5" key="1">
    <citation type="submission" date="2016-10" db="EMBL/GenBank/DDBJ databases">
        <authorList>
            <person name="de Groot N.N."/>
        </authorList>
    </citation>
    <scope>NUCLEOTIDE SEQUENCE [LARGE SCALE GENOMIC DNA]</scope>
    <source>
        <strain evidence="4 5">CGMCC 4.1877</strain>
    </source>
</reference>
<sequence>MTATTSIRRAGSWIGGRRVSGSTTLPVREPWTDKLVAEVDLADVRHVEQALQLAHNARGGLLSVPAHRRAEALHQASAGLLERQAEVAAAITRESGKPISWSRTEVQRAATTFRWAAEEAVRWSGELQRLDSDPSGEGRLAVQRRFPRGPILGITPFNFPVNLAAHKVAPALAVGAPIVLKPAPKTPLSALLLGEILAGCGLPEGAFAVLTVDDDVATRLVADPRLPVVSFTGSGPVGWAIRDAVPRKHVTLELGGNAGVLICPDWHSDSDLRRAARRIAAGANAQGGQSCIAVQRVLVDQEVYERFLPLLLDEVEHLAVGDPWSPTTTVGPLINRSAAERVKEWVDEAVSDGARVLTGGSVEGALVSPTVLVDVPPKARICQDEIFGPVLTVTPVNGADEGLRALDDSRFGLQAGVFTHDVQTAFRAHQELEVGAVIVGDIPTFRAEQMPYGGVKESGIGREGVRAAMEDYTEPRQLVFSEVSL</sequence>
<dbReference type="OrthoDB" id="6882680at2"/>
<evidence type="ECO:0000313" key="4">
    <source>
        <dbReference type="EMBL" id="SFO46535.1"/>
    </source>
</evidence>
<feature type="domain" description="Aldehyde dehydrogenase" evidence="3">
    <location>
        <begin position="22"/>
        <end position="476"/>
    </location>
</feature>
<dbReference type="InterPro" id="IPR016163">
    <property type="entry name" value="Ald_DH_C"/>
</dbReference>
<dbReference type="RefSeq" id="WP_093355666.1">
    <property type="nucleotide sequence ID" value="NZ_FOUY01000063.1"/>
</dbReference>
<dbReference type="STRING" id="260086.SAMN05216207_10638"/>
<organism evidence="4 5">
    <name type="scientific">Pseudonocardia ammonioxydans</name>
    <dbReference type="NCBI Taxonomy" id="260086"/>
    <lineage>
        <taxon>Bacteria</taxon>
        <taxon>Bacillati</taxon>
        <taxon>Actinomycetota</taxon>
        <taxon>Actinomycetes</taxon>
        <taxon>Pseudonocardiales</taxon>
        <taxon>Pseudonocardiaceae</taxon>
        <taxon>Pseudonocardia</taxon>
    </lineage>
</organism>
<gene>
    <name evidence="4" type="ORF">SAMN05216207_10638</name>
</gene>
<dbReference type="PANTHER" id="PTHR42991">
    <property type="entry name" value="ALDEHYDE DEHYDROGENASE"/>
    <property type="match status" value="1"/>
</dbReference>
<dbReference type="Proteomes" id="UP000199614">
    <property type="component" value="Unassembled WGS sequence"/>
</dbReference>
<accession>A0A1I5HE48</accession>
<dbReference type="InterPro" id="IPR016162">
    <property type="entry name" value="Ald_DH_N"/>
</dbReference>
<dbReference type="EMBL" id="FOUY01000063">
    <property type="protein sequence ID" value="SFO46535.1"/>
    <property type="molecule type" value="Genomic_DNA"/>
</dbReference>
<evidence type="ECO:0000256" key="2">
    <source>
        <dbReference type="ARBA" id="ARBA00023002"/>
    </source>
</evidence>
<dbReference type="InterPro" id="IPR015590">
    <property type="entry name" value="Aldehyde_DH_dom"/>
</dbReference>
<dbReference type="Pfam" id="PF00171">
    <property type="entry name" value="Aldedh"/>
    <property type="match status" value="1"/>
</dbReference>
<dbReference type="SUPFAM" id="SSF53720">
    <property type="entry name" value="ALDH-like"/>
    <property type="match status" value="1"/>
</dbReference>
<dbReference type="InterPro" id="IPR016161">
    <property type="entry name" value="Ald_DH/histidinol_DH"/>
</dbReference>
<name>A0A1I5HE48_PSUAM</name>
<dbReference type="GO" id="GO:0008911">
    <property type="term" value="F:lactaldehyde dehydrogenase (NAD+) activity"/>
    <property type="evidence" value="ECO:0007669"/>
    <property type="project" value="TreeGrafter"/>
</dbReference>